<name>A0A835QGA0_VANPL</name>
<evidence type="ECO:0000256" key="5">
    <source>
        <dbReference type="ARBA" id="ARBA00022692"/>
    </source>
</evidence>
<keyword evidence="5 8" id="KW-0812">Transmembrane</keyword>
<comment type="caution">
    <text evidence="10">The sequence shown here is derived from an EMBL/GenBank/DDBJ whole genome shotgun (WGS) entry which is preliminary data.</text>
</comment>
<keyword evidence="7 8" id="KW-0472">Membrane</keyword>
<evidence type="ECO:0000313" key="12">
    <source>
        <dbReference type="Proteomes" id="UP000636800"/>
    </source>
</evidence>
<dbReference type="EMBL" id="JADCNL010000008">
    <property type="protein sequence ID" value="KAG0470893.1"/>
    <property type="molecule type" value="Genomic_DNA"/>
</dbReference>
<organism evidence="10 12">
    <name type="scientific">Vanilla planifolia</name>
    <name type="common">Vanilla</name>
    <dbReference type="NCBI Taxonomy" id="51239"/>
    <lineage>
        <taxon>Eukaryota</taxon>
        <taxon>Viridiplantae</taxon>
        <taxon>Streptophyta</taxon>
        <taxon>Embryophyta</taxon>
        <taxon>Tracheophyta</taxon>
        <taxon>Spermatophyta</taxon>
        <taxon>Magnoliopsida</taxon>
        <taxon>Liliopsida</taxon>
        <taxon>Asparagales</taxon>
        <taxon>Orchidaceae</taxon>
        <taxon>Vanilloideae</taxon>
        <taxon>Vanilleae</taxon>
        <taxon>Vanilla</taxon>
    </lineage>
</organism>
<evidence type="ECO:0000313" key="10">
    <source>
        <dbReference type="EMBL" id="KAG0470893.1"/>
    </source>
</evidence>
<dbReference type="InterPro" id="IPR006702">
    <property type="entry name" value="CASP_dom"/>
</dbReference>
<comment type="subcellular location">
    <subcellularLocation>
        <location evidence="1 8">Cell membrane</location>
        <topology evidence="1 8">Multi-pass membrane protein</topology>
    </subcellularLocation>
</comment>
<proteinExistence type="inferred from homology"/>
<keyword evidence="4 8" id="KW-1003">Cell membrane</keyword>
<keyword evidence="12" id="KW-1185">Reference proteome</keyword>
<sequence>MTRKTSHLNVASLEVFLRLSVLPLCVASAVMVVQANDSSDEYGSVRFSNISGFKFLFSMDCIAASYAFASATLLLCRTQKRNPWVLFVLDQLVTYLMVTSSSAAAELLYLAYEGDREVSWSEVCSYFGRFCSRAKVSLFLHFVALFCFVCVSLLSAMRVLSAFGPPSAAGNQEREEAEK</sequence>
<comment type="subunit">
    <text evidence="3 8">Homodimer and heterodimers.</text>
</comment>
<evidence type="ECO:0000256" key="3">
    <source>
        <dbReference type="ARBA" id="ARBA00011489"/>
    </source>
</evidence>
<dbReference type="OrthoDB" id="755577at2759"/>
<evidence type="ECO:0000256" key="8">
    <source>
        <dbReference type="RuleBase" id="RU361233"/>
    </source>
</evidence>
<keyword evidence="6 8" id="KW-1133">Transmembrane helix</keyword>
<feature type="transmembrane region" description="Helical" evidence="8">
    <location>
        <begin position="15"/>
        <end position="35"/>
    </location>
</feature>
<dbReference type="PANTHER" id="PTHR33573:SF30">
    <property type="entry name" value="CASP-LIKE PROTEIN 2C1-RELATED"/>
    <property type="match status" value="1"/>
</dbReference>
<evidence type="ECO:0000313" key="13">
    <source>
        <dbReference type="Proteomes" id="UP000639772"/>
    </source>
</evidence>
<dbReference type="Proteomes" id="UP000639772">
    <property type="component" value="Unassembled WGS sequence"/>
</dbReference>
<dbReference type="NCBIfam" id="TIGR01569">
    <property type="entry name" value="A_tha_TIGR01569"/>
    <property type="match status" value="1"/>
</dbReference>
<evidence type="ECO:0000256" key="4">
    <source>
        <dbReference type="ARBA" id="ARBA00022475"/>
    </source>
</evidence>
<evidence type="ECO:0000256" key="2">
    <source>
        <dbReference type="ARBA" id="ARBA00007651"/>
    </source>
</evidence>
<dbReference type="EMBL" id="JADCNM010000008">
    <property type="protein sequence ID" value="KAG0472466.1"/>
    <property type="molecule type" value="Genomic_DNA"/>
</dbReference>
<dbReference type="Pfam" id="PF04535">
    <property type="entry name" value="CASP_dom"/>
    <property type="match status" value="1"/>
</dbReference>
<evidence type="ECO:0000259" key="9">
    <source>
        <dbReference type="Pfam" id="PF04535"/>
    </source>
</evidence>
<evidence type="ECO:0000256" key="6">
    <source>
        <dbReference type="ARBA" id="ARBA00022989"/>
    </source>
</evidence>
<feature type="transmembrane region" description="Helical" evidence="8">
    <location>
        <begin position="138"/>
        <end position="157"/>
    </location>
</feature>
<comment type="similarity">
    <text evidence="2 8">Belongs to the Casparian strip membrane proteins (CASP) family.</text>
</comment>
<dbReference type="Proteomes" id="UP000636800">
    <property type="component" value="Unassembled WGS sequence"/>
</dbReference>
<accession>A0A835QGA0</accession>
<evidence type="ECO:0000313" key="11">
    <source>
        <dbReference type="EMBL" id="KAG0472466.1"/>
    </source>
</evidence>
<feature type="transmembrane region" description="Helical" evidence="8">
    <location>
        <begin position="55"/>
        <end position="76"/>
    </location>
</feature>
<gene>
    <name evidence="11" type="ORF">HPP92_017012</name>
    <name evidence="10" type="ORF">HPP92_017593</name>
</gene>
<dbReference type="PANTHER" id="PTHR33573">
    <property type="entry name" value="CASP-LIKE PROTEIN 4A4"/>
    <property type="match status" value="1"/>
</dbReference>
<feature type="domain" description="Casparian strip membrane protein" evidence="9">
    <location>
        <begin position="10"/>
        <end position="147"/>
    </location>
</feature>
<evidence type="ECO:0000256" key="7">
    <source>
        <dbReference type="ARBA" id="ARBA00023136"/>
    </source>
</evidence>
<evidence type="ECO:0000256" key="1">
    <source>
        <dbReference type="ARBA" id="ARBA00004651"/>
    </source>
</evidence>
<dbReference type="InterPro" id="IPR006459">
    <property type="entry name" value="CASP/CASPL"/>
</dbReference>
<comment type="caution">
    <text evidence="8">Lacks conserved residue(s) required for the propagation of feature annotation.</text>
</comment>
<dbReference type="GO" id="GO:0005886">
    <property type="term" value="C:plasma membrane"/>
    <property type="evidence" value="ECO:0007669"/>
    <property type="project" value="UniProtKB-SubCell"/>
</dbReference>
<reference evidence="12 13" key="1">
    <citation type="journal article" date="2020" name="Nat. Food">
        <title>A phased Vanilla planifolia genome enables genetic improvement of flavour and production.</title>
        <authorList>
            <person name="Hasing T."/>
            <person name="Tang H."/>
            <person name="Brym M."/>
            <person name="Khazi F."/>
            <person name="Huang T."/>
            <person name="Chambers A.H."/>
        </authorList>
    </citation>
    <scope>NUCLEOTIDE SEQUENCE [LARGE SCALE GENOMIC DNA]</scope>
    <source>
        <tissue evidence="10">Leaf</tissue>
    </source>
</reference>
<protein>
    <recommendedName>
        <fullName evidence="8">CASP-like protein</fullName>
    </recommendedName>
</protein>
<dbReference type="AlphaFoldDB" id="A0A835QGA0"/>